<dbReference type="AlphaFoldDB" id="A0A8S0VUM7"/>
<organism evidence="1 2">
    <name type="scientific">Cyclocybe aegerita</name>
    <name type="common">Black poplar mushroom</name>
    <name type="synonym">Agrocybe aegerita</name>
    <dbReference type="NCBI Taxonomy" id="1973307"/>
    <lineage>
        <taxon>Eukaryota</taxon>
        <taxon>Fungi</taxon>
        <taxon>Dikarya</taxon>
        <taxon>Basidiomycota</taxon>
        <taxon>Agaricomycotina</taxon>
        <taxon>Agaricomycetes</taxon>
        <taxon>Agaricomycetidae</taxon>
        <taxon>Agaricales</taxon>
        <taxon>Agaricineae</taxon>
        <taxon>Bolbitiaceae</taxon>
        <taxon>Cyclocybe</taxon>
    </lineage>
</organism>
<protein>
    <submittedName>
        <fullName evidence="1">Uncharacterized protein</fullName>
    </submittedName>
</protein>
<evidence type="ECO:0000313" key="2">
    <source>
        <dbReference type="Proteomes" id="UP000467700"/>
    </source>
</evidence>
<dbReference type="SUPFAM" id="SSF53098">
    <property type="entry name" value="Ribonuclease H-like"/>
    <property type="match status" value="1"/>
</dbReference>
<dbReference type="OrthoDB" id="3252425at2759"/>
<evidence type="ECO:0000313" key="1">
    <source>
        <dbReference type="EMBL" id="CAA7270539.1"/>
    </source>
</evidence>
<reference evidence="1 2" key="1">
    <citation type="submission" date="2020-01" db="EMBL/GenBank/DDBJ databases">
        <authorList>
            <person name="Gupta K D."/>
        </authorList>
    </citation>
    <scope>NUCLEOTIDE SEQUENCE [LARGE SCALE GENOMIC DNA]</scope>
</reference>
<gene>
    <name evidence="1" type="ORF">AAE3_LOCUS12738</name>
</gene>
<accession>A0A8S0VUM7</accession>
<keyword evidence="2" id="KW-1185">Reference proteome</keyword>
<sequence length="92" mass="10667">MTVEEIEELEVSILPVRVMLTKLRQIAFTIKNSTTIVLPEWFLTLTELGLKSRMIPRDVSTRWNSTFDMLNFAVNYKPAINSLTANCDMKMR</sequence>
<proteinExistence type="predicted"/>
<dbReference type="Proteomes" id="UP000467700">
    <property type="component" value="Unassembled WGS sequence"/>
</dbReference>
<comment type="caution">
    <text evidence="1">The sequence shown here is derived from an EMBL/GenBank/DDBJ whole genome shotgun (WGS) entry which is preliminary data.</text>
</comment>
<dbReference type="EMBL" id="CACVBS010000090">
    <property type="protein sequence ID" value="CAA7270539.1"/>
    <property type="molecule type" value="Genomic_DNA"/>
</dbReference>
<dbReference type="InterPro" id="IPR012337">
    <property type="entry name" value="RNaseH-like_sf"/>
</dbReference>
<name>A0A8S0VUM7_CYCAE</name>